<proteinExistence type="inferred from homology"/>
<dbReference type="InterPro" id="IPR051600">
    <property type="entry name" value="Beta-PGM-like"/>
</dbReference>
<name>A0A5R9CMT2_9LACT</name>
<keyword evidence="6" id="KW-0378">Hydrolase</keyword>
<evidence type="ECO:0000256" key="2">
    <source>
        <dbReference type="ARBA" id="ARBA00006171"/>
    </source>
</evidence>
<dbReference type="SUPFAM" id="SSF56784">
    <property type="entry name" value="HAD-like"/>
    <property type="match status" value="1"/>
</dbReference>
<dbReference type="SFLD" id="SFLDS00003">
    <property type="entry name" value="Haloacid_Dehalogenase"/>
    <property type="match status" value="1"/>
</dbReference>
<sequence length="222" mass="24807">MTGIIFDFNGTMFQDSPLHEAAWFEMIAKYSSKTLSEDDILHHMHGHTNDEILKYFISEDLTDAQISELSLTKEANYRDLCLQNPDNLILTTGLIDVLDHLKAKKVPMTIATAGIKENVDFYFDVFDLGRWFDYSKVVYDDGSFPGKPQPDIFLKAAANLALPPQECLVIEDAFSGILAANRAGIGTVLAIDPTGQNREKFAASDLHINQIISDFTEFPEVV</sequence>
<dbReference type="Proteomes" id="UP000501945">
    <property type="component" value="Chromosome"/>
</dbReference>
<keyword evidence="3" id="KW-0479">Metal-binding</keyword>
<dbReference type="InterPro" id="IPR023198">
    <property type="entry name" value="PGP-like_dom2"/>
</dbReference>
<dbReference type="InterPro" id="IPR023214">
    <property type="entry name" value="HAD_sf"/>
</dbReference>
<protein>
    <submittedName>
        <fullName evidence="6">HAD-IA family hydrolase</fullName>
    </submittedName>
</protein>
<dbReference type="GO" id="GO:0016787">
    <property type="term" value="F:hydrolase activity"/>
    <property type="evidence" value="ECO:0007669"/>
    <property type="project" value="UniProtKB-KW"/>
</dbReference>
<comment type="similarity">
    <text evidence="2">Belongs to the HAD-like hydrolase superfamily. CbbY/CbbZ/Gph/YieH family.</text>
</comment>
<dbReference type="SFLD" id="SFLDG01129">
    <property type="entry name" value="C1.5:_HAD__Beta-PGM__Phosphata"/>
    <property type="match status" value="1"/>
</dbReference>
<evidence type="ECO:0000256" key="4">
    <source>
        <dbReference type="ARBA" id="ARBA00022842"/>
    </source>
</evidence>
<organism evidence="6 7">
    <name type="scientific">Pseudolactococcus raffinolactis</name>
    <dbReference type="NCBI Taxonomy" id="1366"/>
    <lineage>
        <taxon>Bacteria</taxon>
        <taxon>Bacillati</taxon>
        <taxon>Bacillota</taxon>
        <taxon>Bacilli</taxon>
        <taxon>Lactobacillales</taxon>
        <taxon>Streptococcaceae</taxon>
        <taxon>Pseudolactococcus</taxon>
    </lineage>
</organism>
<gene>
    <name evidence="6" type="ORF">GU336_05975</name>
</gene>
<comment type="cofactor">
    <cofactor evidence="1">
        <name>Mg(2+)</name>
        <dbReference type="ChEBI" id="CHEBI:18420"/>
    </cofactor>
</comment>
<evidence type="ECO:0000313" key="7">
    <source>
        <dbReference type="Proteomes" id="UP000501945"/>
    </source>
</evidence>
<evidence type="ECO:0000256" key="5">
    <source>
        <dbReference type="ARBA" id="ARBA00023277"/>
    </source>
</evidence>
<dbReference type="GO" id="GO:0046872">
    <property type="term" value="F:metal ion binding"/>
    <property type="evidence" value="ECO:0007669"/>
    <property type="project" value="UniProtKB-KW"/>
</dbReference>
<dbReference type="InterPro" id="IPR036412">
    <property type="entry name" value="HAD-like_sf"/>
</dbReference>
<dbReference type="Pfam" id="PF00702">
    <property type="entry name" value="Hydrolase"/>
    <property type="match status" value="1"/>
</dbReference>
<dbReference type="Gene3D" id="3.40.50.1000">
    <property type="entry name" value="HAD superfamily/HAD-like"/>
    <property type="match status" value="1"/>
</dbReference>
<dbReference type="PANTHER" id="PTHR46193:SF18">
    <property type="entry name" value="HEXITOL PHOSPHATASE B"/>
    <property type="match status" value="1"/>
</dbReference>
<dbReference type="NCBIfam" id="TIGR01509">
    <property type="entry name" value="HAD-SF-IA-v3"/>
    <property type="match status" value="1"/>
</dbReference>
<dbReference type="RefSeq" id="WP_138491394.1">
    <property type="nucleotide sequence ID" value="NZ_CBCPKB010000004.1"/>
</dbReference>
<evidence type="ECO:0000256" key="3">
    <source>
        <dbReference type="ARBA" id="ARBA00022723"/>
    </source>
</evidence>
<keyword evidence="4" id="KW-0460">Magnesium</keyword>
<evidence type="ECO:0000256" key="1">
    <source>
        <dbReference type="ARBA" id="ARBA00001946"/>
    </source>
</evidence>
<reference evidence="6 7" key="1">
    <citation type="submission" date="2019-12" db="EMBL/GenBank/DDBJ databases">
        <title>Whole genome sequences of Lactococcus raffinolactis strains isolated from sewage.</title>
        <authorList>
            <person name="Ybazeta G."/>
            <person name="Ross M."/>
            <person name="Brabant-Kirwan D."/>
            <person name="Saleh M."/>
            <person name="Dillon J.A."/>
            <person name="Splinter K."/>
            <person name="Nokhbeh R."/>
        </authorList>
    </citation>
    <scope>NUCLEOTIDE SEQUENCE [LARGE SCALE GENOMIC DNA]</scope>
    <source>
        <strain evidence="6 7">Lr_19_5</strain>
    </source>
</reference>
<keyword evidence="5" id="KW-0119">Carbohydrate metabolism</keyword>
<evidence type="ECO:0000313" key="6">
    <source>
        <dbReference type="EMBL" id="QIW53718.1"/>
    </source>
</evidence>
<dbReference type="AlphaFoldDB" id="A0A5R9CMT2"/>
<dbReference type="Gene3D" id="1.10.150.240">
    <property type="entry name" value="Putative phosphatase, domain 2"/>
    <property type="match status" value="1"/>
</dbReference>
<accession>A0A5R9CMT2</accession>
<dbReference type="EMBL" id="CP047616">
    <property type="protein sequence ID" value="QIW53718.1"/>
    <property type="molecule type" value="Genomic_DNA"/>
</dbReference>
<dbReference type="PANTHER" id="PTHR46193">
    <property type="entry name" value="6-PHOSPHOGLUCONATE PHOSPHATASE"/>
    <property type="match status" value="1"/>
</dbReference>
<dbReference type="CDD" id="cd07505">
    <property type="entry name" value="HAD_BPGM-like"/>
    <property type="match status" value="1"/>
</dbReference>
<dbReference type="InterPro" id="IPR006439">
    <property type="entry name" value="HAD-SF_hydro_IA"/>
</dbReference>